<evidence type="ECO:0000259" key="1">
    <source>
        <dbReference type="Pfam" id="PF04129"/>
    </source>
</evidence>
<dbReference type="Pfam" id="PF04129">
    <property type="entry name" value="Vps52_CC"/>
    <property type="match status" value="1"/>
</dbReference>
<evidence type="ECO:0000313" key="2">
    <source>
        <dbReference type="EMBL" id="KAF0922440.1"/>
    </source>
</evidence>
<sequence length="65" mass="7732">MRTLETLSRKFRFIEADVMVKSSKALKDVQPEVERVRQKAVSKYTPAQKCLMFLRRILFLYLVPK</sequence>
<dbReference type="Proteomes" id="UP000479710">
    <property type="component" value="Unassembled WGS sequence"/>
</dbReference>
<organism evidence="2 3">
    <name type="scientific">Oryza meyeriana var. granulata</name>
    <dbReference type="NCBI Taxonomy" id="110450"/>
    <lineage>
        <taxon>Eukaryota</taxon>
        <taxon>Viridiplantae</taxon>
        <taxon>Streptophyta</taxon>
        <taxon>Embryophyta</taxon>
        <taxon>Tracheophyta</taxon>
        <taxon>Spermatophyta</taxon>
        <taxon>Magnoliopsida</taxon>
        <taxon>Liliopsida</taxon>
        <taxon>Poales</taxon>
        <taxon>Poaceae</taxon>
        <taxon>BOP clade</taxon>
        <taxon>Oryzoideae</taxon>
        <taxon>Oryzeae</taxon>
        <taxon>Oryzinae</taxon>
        <taxon>Oryza</taxon>
        <taxon>Oryza meyeriana</taxon>
    </lineage>
</organism>
<comment type="caution">
    <text evidence="2">The sequence shown here is derived from an EMBL/GenBank/DDBJ whole genome shotgun (WGS) entry which is preliminary data.</text>
</comment>
<feature type="non-terminal residue" evidence="2">
    <location>
        <position position="65"/>
    </location>
</feature>
<proteinExistence type="predicted"/>
<name>A0A6G1ECC2_9ORYZ</name>
<gene>
    <name evidence="2" type="ORF">E2562_036556</name>
</gene>
<accession>A0A6G1ECC2</accession>
<keyword evidence="3" id="KW-1185">Reference proteome</keyword>
<feature type="domain" description="Vps52 coiled-coil" evidence="1">
    <location>
        <begin position="2"/>
        <end position="44"/>
    </location>
</feature>
<reference evidence="2 3" key="1">
    <citation type="submission" date="2019-11" db="EMBL/GenBank/DDBJ databases">
        <title>Whole genome sequence of Oryza granulata.</title>
        <authorList>
            <person name="Li W."/>
        </authorList>
    </citation>
    <scope>NUCLEOTIDE SEQUENCE [LARGE SCALE GENOMIC DNA]</scope>
    <source>
        <strain evidence="3">cv. Menghai</strain>
        <tissue evidence="2">Leaf</tissue>
    </source>
</reference>
<protein>
    <recommendedName>
        <fullName evidence="1">Vps52 coiled-coil domain-containing protein</fullName>
    </recommendedName>
</protein>
<evidence type="ECO:0000313" key="3">
    <source>
        <dbReference type="Proteomes" id="UP000479710"/>
    </source>
</evidence>
<dbReference type="OrthoDB" id="1717292at2759"/>
<dbReference type="EMBL" id="SPHZ02000004">
    <property type="protein sequence ID" value="KAF0922440.1"/>
    <property type="molecule type" value="Genomic_DNA"/>
</dbReference>
<dbReference type="AlphaFoldDB" id="A0A6G1ECC2"/>
<dbReference type="InterPro" id="IPR048319">
    <property type="entry name" value="Vps52_CC"/>
</dbReference>